<name>A0A1C4YRS0_9ACTN</name>
<organism evidence="2 3">
    <name type="scientific">Micromonospora haikouensis</name>
    <dbReference type="NCBI Taxonomy" id="686309"/>
    <lineage>
        <taxon>Bacteria</taxon>
        <taxon>Bacillati</taxon>
        <taxon>Actinomycetota</taxon>
        <taxon>Actinomycetes</taxon>
        <taxon>Micromonosporales</taxon>
        <taxon>Micromonosporaceae</taxon>
        <taxon>Micromonospora</taxon>
    </lineage>
</organism>
<proteinExistence type="predicted"/>
<evidence type="ECO:0000256" key="1">
    <source>
        <dbReference type="SAM" id="MobiDB-lite"/>
    </source>
</evidence>
<evidence type="ECO:0000313" key="2">
    <source>
        <dbReference type="EMBL" id="SCF23031.1"/>
    </source>
</evidence>
<gene>
    <name evidence="2" type="ORF">GA0070558_1663</name>
</gene>
<evidence type="ECO:0000313" key="3">
    <source>
        <dbReference type="Proteomes" id="UP000199375"/>
    </source>
</evidence>
<dbReference type="RefSeq" id="WP_141722413.1">
    <property type="nucleotide sequence ID" value="NZ_FMCW01000066.1"/>
</dbReference>
<dbReference type="Proteomes" id="UP000199375">
    <property type="component" value="Unassembled WGS sequence"/>
</dbReference>
<dbReference type="EMBL" id="FMCW01000066">
    <property type="protein sequence ID" value="SCF23031.1"/>
    <property type="molecule type" value="Genomic_DNA"/>
</dbReference>
<protein>
    <submittedName>
        <fullName evidence="2">Uncharacterized protein</fullName>
    </submittedName>
</protein>
<feature type="region of interest" description="Disordered" evidence="1">
    <location>
        <begin position="68"/>
        <end position="87"/>
    </location>
</feature>
<reference evidence="2 3" key="1">
    <citation type="submission" date="2016-06" db="EMBL/GenBank/DDBJ databases">
        <authorList>
            <person name="Kjaerup R.B."/>
            <person name="Dalgaard T.S."/>
            <person name="Juul-Madsen H.R."/>
        </authorList>
    </citation>
    <scope>NUCLEOTIDE SEQUENCE [LARGE SCALE GENOMIC DNA]</scope>
    <source>
        <strain evidence="2 3">DSM 45626</strain>
    </source>
</reference>
<dbReference type="AlphaFoldDB" id="A0A1C4YRS0"/>
<accession>A0A1C4YRS0</accession>
<sequence length="128" mass="14024">MTDQVHHLRDNPARYYEVLGRVMSALRETGALNGATHLDWWPGNGGRTWEIEWQGGPFPAEAAARLLGAPEPSADDEQGDHAVRGLISPGWGENERAHLVVLDVPVNLRAIDPIGTRQVWATLTLTQG</sequence>